<proteinExistence type="predicted"/>
<dbReference type="Proteomes" id="UP000600363">
    <property type="component" value="Unassembled WGS sequence"/>
</dbReference>
<protein>
    <submittedName>
        <fullName evidence="1">Deoxyribonucleoside 5'-monophosphate N-glycosidase</fullName>
    </submittedName>
</protein>
<evidence type="ECO:0000313" key="2">
    <source>
        <dbReference type="Proteomes" id="UP000600363"/>
    </source>
</evidence>
<dbReference type="GO" id="GO:0070694">
    <property type="term" value="F:5-hydroxymethyl-dUMP N-hydrolase activity"/>
    <property type="evidence" value="ECO:0007669"/>
    <property type="project" value="TreeGrafter"/>
</dbReference>
<dbReference type="InterPro" id="IPR007710">
    <property type="entry name" value="Nucleoside_deoxyribTrfase"/>
</dbReference>
<dbReference type="RefSeq" id="WP_042686114.1">
    <property type="nucleotide sequence ID" value="NZ_DUIH01000017.1"/>
</dbReference>
<name>A0A832VN61_9EURY</name>
<dbReference type="AlphaFoldDB" id="A0A832VN61"/>
<accession>A0A832VN61</accession>
<evidence type="ECO:0000313" key="1">
    <source>
        <dbReference type="EMBL" id="HIH69991.1"/>
    </source>
</evidence>
<sequence length="131" mass="14640">MRVFLATPIRGVAERQEIYRLMYTHLVEMGIEVEGAFWLSDERGLDDEEIYERDIAALERSDVLLAEVSSPSTGVGFEVAHALCRGIPVVCVHERGVRLSAMIAGCPEVHLYEYSTPDELCSLLKSALTRL</sequence>
<dbReference type="PANTHER" id="PTHR15364:SF0">
    <property type="entry name" value="2'-DEOXYNUCLEOSIDE 5'-PHOSPHATE N-HYDROLASE 1"/>
    <property type="match status" value="1"/>
</dbReference>
<dbReference type="Gene3D" id="3.40.50.450">
    <property type="match status" value="1"/>
</dbReference>
<dbReference type="Pfam" id="PF05014">
    <property type="entry name" value="Nuc_deoxyrib_tr"/>
    <property type="match status" value="1"/>
</dbReference>
<dbReference type="EMBL" id="DUIH01000017">
    <property type="protein sequence ID" value="HIH69991.1"/>
    <property type="molecule type" value="Genomic_DNA"/>
</dbReference>
<dbReference type="InterPro" id="IPR051239">
    <property type="entry name" value="2'-dNMP_N-hydrolase"/>
</dbReference>
<comment type="caution">
    <text evidence="1">The sequence shown here is derived from an EMBL/GenBank/DDBJ whole genome shotgun (WGS) entry which is preliminary data.</text>
</comment>
<keyword evidence="1" id="KW-0326">Glycosidase</keyword>
<dbReference type="GO" id="GO:0009159">
    <property type="term" value="P:deoxyribonucleoside monophosphate catabolic process"/>
    <property type="evidence" value="ECO:0007669"/>
    <property type="project" value="TreeGrafter"/>
</dbReference>
<dbReference type="SUPFAM" id="SSF52309">
    <property type="entry name" value="N-(deoxy)ribosyltransferase-like"/>
    <property type="match status" value="1"/>
</dbReference>
<keyword evidence="1" id="KW-0378">Hydrolase</keyword>
<gene>
    <name evidence="1" type="ORF">HA299_05215</name>
</gene>
<reference evidence="1" key="1">
    <citation type="journal article" date="2020" name="bioRxiv">
        <title>A rank-normalized archaeal taxonomy based on genome phylogeny resolves widespread incomplete and uneven classifications.</title>
        <authorList>
            <person name="Rinke C."/>
            <person name="Chuvochina M."/>
            <person name="Mussig A.J."/>
            <person name="Chaumeil P.-A."/>
            <person name="Waite D.W."/>
            <person name="Whitman W.B."/>
            <person name="Parks D.H."/>
            <person name="Hugenholtz P."/>
        </authorList>
    </citation>
    <scope>NUCLEOTIDE SEQUENCE</scope>
    <source>
        <strain evidence="1">UBA12518</strain>
    </source>
</reference>
<dbReference type="PANTHER" id="PTHR15364">
    <property type="entry name" value="2'-DEOXYNUCLEOSIDE 5'-PHOSPHATE N-HYDROLASE 1"/>
    <property type="match status" value="1"/>
</dbReference>
<organism evidence="1 2">
    <name type="scientific">Methermicoccus shengliensis</name>
    <dbReference type="NCBI Taxonomy" id="660064"/>
    <lineage>
        <taxon>Archaea</taxon>
        <taxon>Methanobacteriati</taxon>
        <taxon>Methanobacteriota</taxon>
        <taxon>Stenosarchaea group</taxon>
        <taxon>Methanomicrobia</taxon>
        <taxon>Methanosarcinales</taxon>
        <taxon>Methermicoccaceae</taxon>
        <taxon>Methermicoccus</taxon>
    </lineage>
</organism>